<keyword evidence="4" id="KW-1185">Reference proteome</keyword>
<evidence type="ECO:0000256" key="1">
    <source>
        <dbReference type="ARBA" id="ARBA00008791"/>
    </source>
</evidence>
<dbReference type="Proteomes" id="UP000232412">
    <property type="component" value="Unassembled WGS sequence"/>
</dbReference>
<dbReference type="Gene3D" id="3.40.50.620">
    <property type="entry name" value="HUPs"/>
    <property type="match status" value="1"/>
</dbReference>
<dbReference type="InterPro" id="IPR006015">
    <property type="entry name" value="Universal_stress_UspA"/>
</dbReference>
<name>A0A2H1EIQ5_9ARCH</name>
<comment type="similarity">
    <text evidence="1">Belongs to the universal stress protein A family.</text>
</comment>
<dbReference type="PANTHER" id="PTHR46268:SF25">
    <property type="entry name" value="USPA DOMAIN PROTEIN"/>
    <property type="match status" value="1"/>
</dbReference>
<dbReference type="CDD" id="cd00293">
    <property type="entry name" value="USP-like"/>
    <property type="match status" value="1"/>
</dbReference>
<organism evidence="3 4">
    <name type="scientific">Nitrosotalea sinensis</name>
    <dbReference type="NCBI Taxonomy" id="1499975"/>
    <lineage>
        <taxon>Archaea</taxon>
        <taxon>Nitrososphaerota</taxon>
        <taxon>Nitrososphaeria</taxon>
        <taxon>Nitrosotaleales</taxon>
        <taxon>Nitrosotaleaceae</taxon>
        <taxon>Nitrosotalea</taxon>
    </lineage>
</organism>
<sequence length="143" mass="15488">MSSKNIKKILVPLDGSKFSMEGLHEAILFAKQFDAKITGLCVIPLTPPVTMPGLQTPFKSYMTDGAAKFMAEATKIASLNGVNFQGKLIYGEASTEIAKFANDKKFDLVVIGSRGRSELKELFLGSISNAVVHRSQVPVLVIK</sequence>
<evidence type="ECO:0000313" key="4">
    <source>
        <dbReference type="Proteomes" id="UP000232412"/>
    </source>
</evidence>
<reference evidence="4" key="1">
    <citation type="submission" date="2016-12" db="EMBL/GenBank/DDBJ databases">
        <authorList>
            <person name="Herbold C."/>
        </authorList>
    </citation>
    <scope>NUCLEOTIDE SEQUENCE [LARGE SCALE GENOMIC DNA]</scope>
</reference>
<dbReference type="PRINTS" id="PR01438">
    <property type="entry name" value="UNVRSLSTRESS"/>
</dbReference>
<gene>
    <name evidence="3" type="ORF">NSIN_40225</name>
</gene>
<dbReference type="RefSeq" id="WP_101010817.1">
    <property type="nucleotide sequence ID" value="NZ_FRFC01000005.1"/>
</dbReference>
<evidence type="ECO:0000259" key="2">
    <source>
        <dbReference type="Pfam" id="PF00582"/>
    </source>
</evidence>
<dbReference type="OrthoDB" id="105697at2157"/>
<dbReference type="SUPFAM" id="SSF52402">
    <property type="entry name" value="Adenine nucleotide alpha hydrolases-like"/>
    <property type="match status" value="1"/>
</dbReference>
<protein>
    <submittedName>
        <fullName evidence="3">Universal stress protein</fullName>
    </submittedName>
</protein>
<dbReference type="InterPro" id="IPR006016">
    <property type="entry name" value="UspA"/>
</dbReference>
<dbReference type="EMBL" id="FRFC01000005">
    <property type="protein sequence ID" value="SHO47776.1"/>
    <property type="molecule type" value="Genomic_DNA"/>
</dbReference>
<dbReference type="InterPro" id="IPR014729">
    <property type="entry name" value="Rossmann-like_a/b/a_fold"/>
</dbReference>
<accession>A0A2H1EIQ5</accession>
<proteinExistence type="inferred from homology"/>
<evidence type="ECO:0000313" key="3">
    <source>
        <dbReference type="EMBL" id="SHO47776.1"/>
    </source>
</evidence>
<dbReference type="Pfam" id="PF00582">
    <property type="entry name" value="Usp"/>
    <property type="match status" value="1"/>
</dbReference>
<dbReference type="AlphaFoldDB" id="A0A2H1EIQ5"/>
<dbReference type="PANTHER" id="PTHR46268">
    <property type="entry name" value="STRESS RESPONSE PROTEIN NHAX"/>
    <property type="match status" value="1"/>
</dbReference>
<feature type="domain" description="UspA" evidence="2">
    <location>
        <begin position="6"/>
        <end position="143"/>
    </location>
</feature>